<reference evidence="1 2" key="1">
    <citation type="submission" date="2018-02" db="EMBL/GenBank/DDBJ databases">
        <title>Full genome sequencing of a novel polyvalent bacteriophage as one of T4-Family member.</title>
        <authorList>
            <person name="Kawasaki T."/>
            <person name="Saad A.M."/>
            <person name="Yamada T."/>
        </authorList>
    </citation>
    <scope>NUCLEOTIDE SEQUENCE [LARGE SCALE GENOMIC DNA]</scope>
    <source>
        <strain evidence="1 2">EcS1</strain>
    </source>
</reference>
<dbReference type="RefSeq" id="YP_010090945.1">
    <property type="nucleotide sequence ID" value="NC_055721.1"/>
</dbReference>
<organism evidence="1 2">
    <name type="scientific">Escherichia phage EcS1</name>
    <dbReference type="NCBI Taxonomy" id="2083276"/>
    <lineage>
        <taxon>Viruses</taxon>
        <taxon>Duplodnaviria</taxon>
        <taxon>Heunggongvirae</taxon>
        <taxon>Uroviricota</taxon>
        <taxon>Caudoviricetes</taxon>
        <taxon>Pantevenvirales</taxon>
        <taxon>Straboviridae</taxon>
        <taxon>Tevenvirinae</taxon>
        <taxon>Kagamiyamavirus</taxon>
        <taxon>Kagamiyamavirus ecs1</taxon>
    </lineage>
</organism>
<name>A0A2Z5ZCB1_9CAUD</name>
<evidence type="ECO:0000313" key="1">
    <source>
        <dbReference type="EMBL" id="BBC78298.1"/>
    </source>
</evidence>
<protein>
    <submittedName>
        <fullName evidence="1">Uncharacterized protein</fullName>
    </submittedName>
</protein>
<dbReference type="KEGG" id="vg:65108437"/>
<dbReference type="Proteomes" id="UP000250157">
    <property type="component" value="Segment"/>
</dbReference>
<dbReference type="EMBL" id="LC371242">
    <property type="protein sequence ID" value="BBC78298.1"/>
    <property type="molecule type" value="Genomic_DNA"/>
</dbReference>
<evidence type="ECO:0000313" key="2">
    <source>
        <dbReference type="Proteomes" id="UP000250157"/>
    </source>
</evidence>
<accession>A0A2Z5ZCB1</accession>
<keyword evidence="2" id="KW-1185">Reference proteome</keyword>
<sequence length="67" mass="8020">MKEYKIYIKFSRQNERLFTIAKLKSVPIKRNEHSALYNMLEGIRIGTAFAPKEYTSVDFRYEEVKND</sequence>
<dbReference type="GeneID" id="65108437"/>
<proteinExistence type="predicted"/>